<dbReference type="PRINTS" id="PR00035">
    <property type="entry name" value="HTHGNTR"/>
</dbReference>
<dbReference type="InterPro" id="IPR000524">
    <property type="entry name" value="Tscrpt_reg_HTH_GntR"/>
</dbReference>
<evidence type="ECO:0000256" key="2">
    <source>
        <dbReference type="ARBA" id="ARBA00023125"/>
    </source>
</evidence>
<keyword evidence="2" id="KW-0238">DNA-binding</keyword>
<dbReference type="EMBL" id="CP001854">
    <property type="protein sequence ID" value="ADB50841.1"/>
    <property type="molecule type" value="Genomic_DNA"/>
</dbReference>
<dbReference type="STRING" id="469383.Cwoe_2418"/>
<evidence type="ECO:0000259" key="4">
    <source>
        <dbReference type="PROSITE" id="PS50949"/>
    </source>
</evidence>
<dbReference type="Pfam" id="PF00392">
    <property type="entry name" value="GntR"/>
    <property type="match status" value="1"/>
</dbReference>
<dbReference type="Proteomes" id="UP000008229">
    <property type="component" value="Chromosome"/>
</dbReference>
<dbReference type="CDD" id="cd07377">
    <property type="entry name" value="WHTH_GntR"/>
    <property type="match status" value="1"/>
</dbReference>
<dbReference type="KEGG" id="cwo:Cwoe_2418"/>
<organism evidence="5 6">
    <name type="scientific">Conexibacter woesei (strain DSM 14684 / CCUG 47730 / CIP 108061 / JCM 11494 / NBRC 100937 / ID131577)</name>
    <dbReference type="NCBI Taxonomy" id="469383"/>
    <lineage>
        <taxon>Bacteria</taxon>
        <taxon>Bacillati</taxon>
        <taxon>Actinomycetota</taxon>
        <taxon>Thermoleophilia</taxon>
        <taxon>Solirubrobacterales</taxon>
        <taxon>Conexibacteraceae</taxon>
        <taxon>Conexibacter</taxon>
    </lineage>
</organism>
<dbReference type="SUPFAM" id="SSF46785">
    <property type="entry name" value="Winged helix' DNA-binding domain"/>
    <property type="match status" value="1"/>
</dbReference>
<dbReference type="SMART" id="SM00345">
    <property type="entry name" value="HTH_GNTR"/>
    <property type="match status" value="1"/>
</dbReference>
<dbReference type="GO" id="GO:0003700">
    <property type="term" value="F:DNA-binding transcription factor activity"/>
    <property type="evidence" value="ECO:0007669"/>
    <property type="project" value="InterPro"/>
</dbReference>
<accession>D3F7H9</accession>
<sequence>MADSFSDRAGSPFPELQRKRMSDQIAGAIQGAIARGEFAVGARLPGEHELASMFGTSRGTVREALRILESMGLVEIRSGSGTYVVEPPFAGDALSERLRWLVDRRDLVVEMLEVREVLQARAARRYAEVATDAELAELRAIHERIRAAAAGGDGDALVEADAQFHFHIGDRCGNSMLSELARYSEEVYRTSNRALVDLRATSAESGIADEHALVVERIVARDAEGAGDAMREHIRNVRRAVAALAPEGVQQ</sequence>
<dbReference type="eggNOG" id="COG2186">
    <property type="taxonomic scope" value="Bacteria"/>
</dbReference>
<reference evidence="6" key="2">
    <citation type="submission" date="2010-01" db="EMBL/GenBank/DDBJ databases">
        <title>The complete genome of Conexibacter woesei DSM 14684.</title>
        <authorList>
            <consortium name="US DOE Joint Genome Institute (JGI-PGF)"/>
            <person name="Lucas S."/>
            <person name="Copeland A."/>
            <person name="Lapidus A."/>
            <person name="Glavina del Rio T."/>
            <person name="Dalin E."/>
            <person name="Tice H."/>
            <person name="Bruce D."/>
            <person name="Goodwin L."/>
            <person name="Pitluck S."/>
            <person name="Kyrpides N."/>
            <person name="Mavromatis K."/>
            <person name="Ivanova N."/>
            <person name="Mikhailova N."/>
            <person name="Chertkov O."/>
            <person name="Brettin T."/>
            <person name="Detter J.C."/>
            <person name="Han C."/>
            <person name="Larimer F."/>
            <person name="Land M."/>
            <person name="Hauser L."/>
            <person name="Markowitz V."/>
            <person name="Cheng J.-F."/>
            <person name="Hugenholtz P."/>
            <person name="Woyke T."/>
            <person name="Wu D."/>
            <person name="Pukall R."/>
            <person name="Steenblock K."/>
            <person name="Schneider S."/>
            <person name="Klenk H.-P."/>
            <person name="Eisen J.A."/>
        </authorList>
    </citation>
    <scope>NUCLEOTIDE SEQUENCE [LARGE SCALE GENOMIC DNA]</scope>
    <source>
        <strain evidence="6">DSM 14684 / CIP 108061 / JCM 11494 / NBRC 100937 / ID131577</strain>
    </source>
</reference>
<dbReference type="Pfam" id="PF07729">
    <property type="entry name" value="FCD"/>
    <property type="match status" value="1"/>
</dbReference>
<keyword evidence="3" id="KW-0804">Transcription</keyword>
<dbReference type="PROSITE" id="PS50949">
    <property type="entry name" value="HTH_GNTR"/>
    <property type="match status" value="1"/>
</dbReference>
<dbReference type="Gene3D" id="1.10.10.10">
    <property type="entry name" value="Winged helix-like DNA-binding domain superfamily/Winged helix DNA-binding domain"/>
    <property type="match status" value="1"/>
</dbReference>
<gene>
    <name evidence="5" type="ordered locus">Cwoe_2418</name>
</gene>
<dbReference type="InterPro" id="IPR008920">
    <property type="entry name" value="TF_FadR/GntR_C"/>
</dbReference>
<dbReference type="SMART" id="SM00895">
    <property type="entry name" value="FCD"/>
    <property type="match status" value="1"/>
</dbReference>
<dbReference type="PANTHER" id="PTHR43537">
    <property type="entry name" value="TRANSCRIPTIONAL REGULATOR, GNTR FAMILY"/>
    <property type="match status" value="1"/>
</dbReference>
<feature type="domain" description="HTH gntR-type" evidence="4">
    <location>
        <begin position="19"/>
        <end position="87"/>
    </location>
</feature>
<dbReference type="PANTHER" id="PTHR43537:SF5">
    <property type="entry name" value="UXU OPERON TRANSCRIPTIONAL REGULATOR"/>
    <property type="match status" value="1"/>
</dbReference>
<dbReference type="AlphaFoldDB" id="D3F7H9"/>
<evidence type="ECO:0000256" key="1">
    <source>
        <dbReference type="ARBA" id="ARBA00023015"/>
    </source>
</evidence>
<evidence type="ECO:0000313" key="5">
    <source>
        <dbReference type="EMBL" id="ADB50841.1"/>
    </source>
</evidence>
<dbReference type="SUPFAM" id="SSF48008">
    <property type="entry name" value="GntR ligand-binding domain-like"/>
    <property type="match status" value="1"/>
</dbReference>
<name>D3F7H9_CONWI</name>
<dbReference type="InterPro" id="IPR036390">
    <property type="entry name" value="WH_DNA-bd_sf"/>
</dbReference>
<dbReference type="InterPro" id="IPR011711">
    <property type="entry name" value="GntR_C"/>
</dbReference>
<dbReference type="Gene3D" id="1.20.120.530">
    <property type="entry name" value="GntR ligand-binding domain-like"/>
    <property type="match status" value="1"/>
</dbReference>
<proteinExistence type="predicted"/>
<keyword evidence="6" id="KW-1185">Reference proteome</keyword>
<evidence type="ECO:0000313" key="6">
    <source>
        <dbReference type="Proteomes" id="UP000008229"/>
    </source>
</evidence>
<dbReference type="InterPro" id="IPR036388">
    <property type="entry name" value="WH-like_DNA-bd_sf"/>
</dbReference>
<dbReference type="GO" id="GO:0003677">
    <property type="term" value="F:DNA binding"/>
    <property type="evidence" value="ECO:0007669"/>
    <property type="project" value="UniProtKB-KW"/>
</dbReference>
<keyword evidence="1" id="KW-0805">Transcription regulation</keyword>
<protein>
    <submittedName>
        <fullName evidence="5">GntR domain protein</fullName>
    </submittedName>
</protein>
<reference evidence="5 6" key="1">
    <citation type="journal article" date="2010" name="Stand. Genomic Sci.">
        <title>Complete genome sequence of Conexibacter woesei type strain (ID131577).</title>
        <authorList>
            <person name="Pukall R."/>
            <person name="Lapidus A."/>
            <person name="Glavina Del Rio T."/>
            <person name="Copeland A."/>
            <person name="Tice H."/>
            <person name="Cheng J.-F."/>
            <person name="Lucas S."/>
            <person name="Chen F."/>
            <person name="Nolan M."/>
            <person name="Bruce D."/>
            <person name="Goodwin L."/>
            <person name="Pitluck S."/>
            <person name="Mavromatis K."/>
            <person name="Ivanova N."/>
            <person name="Ovchinnikova G."/>
            <person name="Pati A."/>
            <person name="Chen A."/>
            <person name="Palaniappan K."/>
            <person name="Land M."/>
            <person name="Hauser L."/>
            <person name="Chang Y.-J."/>
            <person name="Jeffries C.D."/>
            <person name="Chain P."/>
            <person name="Meincke L."/>
            <person name="Sims D."/>
            <person name="Brettin T."/>
            <person name="Detter J.C."/>
            <person name="Rohde M."/>
            <person name="Goeker M."/>
            <person name="Bristow J."/>
            <person name="Eisen J.A."/>
            <person name="Markowitz V."/>
            <person name="Kyrpides N.C."/>
            <person name="Klenk H.-P."/>
            <person name="Hugenholtz P."/>
        </authorList>
    </citation>
    <scope>NUCLEOTIDE SEQUENCE [LARGE SCALE GENOMIC DNA]</scope>
    <source>
        <strain evidence="6">DSM 14684 / CIP 108061 / JCM 11494 / NBRC 100937 / ID131577</strain>
    </source>
</reference>
<dbReference type="HOGENOM" id="CLU_017584_9_0_11"/>
<evidence type="ECO:0000256" key="3">
    <source>
        <dbReference type="ARBA" id="ARBA00023163"/>
    </source>
</evidence>